<dbReference type="AlphaFoldDB" id="A0A1I4IID2"/>
<evidence type="ECO:0000256" key="2">
    <source>
        <dbReference type="ARBA" id="ARBA00022803"/>
    </source>
</evidence>
<reference evidence="4 5" key="1">
    <citation type="submission" date="2016-10" db="EMBL/GenBank/DDBJ databases">
        <authorList>
            <person name="de Groot N.N."/>
        </authorList>
    </citation>
    <scope>NUCLEOTIDE SEQUENCE [LARGE SCALE GENOMIC DNA]</scope>
    <source>
        <strain evidence="4 5">ATCC 43154</strain>
    </source>
</reference>
<evidence type="ECO:0000256" key="1">
    <source>
        <dbReference type="ARBA" id="ARBA00022737"/>
    </source>
</evidence>
<evidence type="ECO:0000313" key="5">
    <source>
        <dbReference type="Proteomes" id="UP000199470"/>
    </source>
</evidence>
<dbReference type="STRING" id="758825.SAMN02982985_00586"/>
<organism evidence="4 5">
    <name type="scientific">Rugamonas rubra</name>
    <dbReference type="NCBI Taxonomy" id="758825"/>
    <lineage>
        <taxon>Bacteria</taxon>
        <taxon>Pseudomonadati</taxon>
        <taxon>Pseudomonadota</taxon>
        <taxon>Betaproteobacteria</taxon>
        <taxon>Burkholderiales</taxon>
        <taxon>Oxalobacteraceae</taxon>
        <taxon>Telluria group</taxon>
        <taxon>Rugamonas</taxon>
    </lineage>
</organism>
<evidence type="ECO:0000313" key="4">
    <source>
        <dbReference type="EMBL" id="SFL54054.1"/>
    </source>
</evidence>
<name>A0A1I4IID2_9BURK</name>
<dbReference type="Gene3D" id="1.25.40.10">
    <property type="entry name" value="Tetratricopeptide repeat domain"/>
    <property type="match status" value="1"/>
</dbReference>
<evidence type="ECO:0000256" key="3">
    <source>
        <dbReference type="PROSITE-ProRule" id="PRU00339"/>
    </source>
</evidence>
<dbReference type="EMBL" id="FOTW01000005">
    <property type="protein sequence ID" value="SFL54054.1"/>
    <property type="molecule type" value="Genomic_DNA"/>
</dbReference>
<keyword evidence="2 3" id="KW-0802">TPR repeat</keyword>
<protein>
    <submittedName>
        <fullName evidence="4">Tetratricopeptide repeat-containing protein</fullName>
    </submittedName>
</protein>
<keyword evidence="1" id="KW-0677">Repeat</keyword>
<proteinExistence type="predicted"/>
<dbReference type="Proteomes" id="UP000199470">
    <property type="component" value="Unassembled WGS sequence"/>
</dbReference>
<dbReference type="PANTHER" id="PTHR45586:SF1">
    <property type="entry name" value="LIPOPOLYSACCHARIDE ASSEMBLY PROTEIN B"/>
    <property type="match status" value="1"/>
</dbReference>
<dbReference type="InterPro" id="IPR051012">
    <property type="entry name" value="CellSynth/LPSAsmb/PSIAsmb"/>
</dbReference>
<gene>
    <name evidence="4" type="ORF">SAMN02982985_00586</name>
</gene>
<sequence>MTAALPPRTHGTRGSRRRPAGRLAGGLLLAASLLLPAAPVFAAKKFCGELTASLGPFDYRKAEFANTLAMVDQAHFTEEVAQGVRGNTSTIGADISYALHVFPNHILALEAIDAISWRQKTVQLPGAKYPTECYFDRAIRFAPDDGSVRAAYANFYHRRGRGDDAFAMLVQAVALAPDNSAIQYNMGLAYLRRKDYPNALLYARRAYELGAAAADLRNKLKAAGQWSDPQQ</sequence>
<dbReference type="PANTHER" id="PTHR45586">
    <property type="entry name" value="TPR REPEAT-CONTAINING PROTEIN PA4667"/>
    <property type="match status" value="1"/>
</dbReference>
<dbReference type="PROSITE" id="PS50005">
    <property type="entry name" value="TPR"/>
    <property type="match status" value="1"/>
</dbReference>
<dbReference type="InterPro" id="IPR019734">
    <property type="entry name" value="TPR_rpt"/>
</dbReference>
<feature type="repeat" description="TPR" evidence="3">
    <location>
        <begin position="180"/>
        <end position="213"/>
    </location>
</feature>
<accession>A0A1I4IID2</accession>
<dbReference type="SUPFAM" id="SSF48452">
    <property type="entry name" value="TPR-like"/>
    <property type="match status" value="1"/>
</dbReference>
<dbReference type="RefSeq" id="WP_093383477.1">
    <property type="nucleotide sequence ID" value="NZ_FOTW01000005.1"/>
</dbReference>
<keyword evidence="5" id="KW-1185">Reference proteome</keyword>
<dbReference type="OrthoDB" id="8525350at2"/>
<dbReference type="InterPro" id="IPR011990">
    <property type="entry name" value="TPR-like_helical_dom_sf"/>
</dbReference>